<accession>A0A1D8TVE0</accession>
<dbReference type="EMBL" id="CP017599">
    <property type="protein sequence ID" value="AOX01617.1"/>
    <property type="molecule type" value="Genomic_DNA"/>
</dbReference>
<gene>
    <name evidence="1" type="ORF">BJP34_21175</name>
</gene>
<organism evidence="1 2">
    <name type="scientific">Moorena producens PAL-8-15-08-1</name>
    <dbReference type="NCBI Taxonomy" id="1458985"/>
    <lineage>
        <taxon>Bacteria</taxon>
        <taxon>Bacillati</taxon>
        <taxon>Cyanobacteriota</taxon>
        <taxon>Cyanophyceae</taxon>
        <taxon>Coleofasciculales</taxon>
        <taxon>Coleofasciculaceae</taxon>
        <taxon>Moorena</taxon>
    </lineage>
</organism>
<evidence type="ECO:0000313" key="2">
    <source>
        <dbReference type="Proteomes" id="UP000177870"/>
    </source>
</evidence>
<evidence type="ECO:0000313" key="1">
    <source>
        <dbReference type="EMBL" id="AOX01617.1"/>
    </source>
</evidence>
<dbReference type="AlphaFoldDB" id="A0A1D8TVE0"/>
<sequence>MSNKQQDYDSLVRELVAYNDDILGAVILHKQLPLTELIGILNKSETLRIADKIIEFHKAINRLPSLVNNEKILMESRDTLLIVVFYPNQCLLLVKAKQTDIVGRILHAIEETSQKIQYLLDPRVNYRNGYQFFDKPKDNEIIYRNKPLSPEF</sequence>
<reference evidence="2" key="1">
    <citation type="submission" date="2016-10" db="EMBL/GenBank/DDBJ databases">
        <title>Comparative genomics uncovers the prolific and rare metabolic potential of the cyanobacterial genus Moorea.</title>
        <authorList>
            <person name="Leao T."/>
            <person name="Castelao G."/>
            <person name="Korobeynikov A."/>
            <person name="Monroe E.A."/>
            <person name="Podell S."/>
            <person name="Glukhov E."/>
            <person name="Allen E."/>
            <person name="Gerwick W.H."/>
            <person name="Gerwick L."/>
        </authorList>
    </citation>
    <scope>NUCLEOTIDE SEQUENCE [LARGE SCALE GENOMIC DNA]</scope>
    <source>
        <strain evidence="2">PAL-8-15-08-1</strain>
    </source>
</reference>
<protein>
    <recommendedName>
        <fullName evidence="3">Roadblock/LAMTOR2 domain-containing protein</fullName>
    </recommendedName>
</protein>
<proteinExistence type="predicted"/>
<dbReference type="Proteomes" id="UP000177870">
    <property type="component" value="Chromosome"/>
</dbReference>
<dbReference type="KEGG" id="mpro:BJP34_21175"/>
<evidence type="ECO:0008006" key="3">
    <source>
        <dbReference type="Google" id="ProtNLM"/>
    </source>
</evidence>
<name>A0A1D8TVE0_9CYAN</name>